<name>A0ACA8ZPK0_9GAMM</name>
<evidence type="ECO:0000313" key="1">
    <source>
        <dbReference type="EMBL" id="CAB5499334.1"/>
    </source>
</evidence>
<accession>A0ACA8ZPK0</accession>
<evidence type="ECO:0000313" key="2">
    <source>
        <dbReference type="Proteomes" id="UP000635628"/>
    </source>
</evidence>
<dbReference type="Proteomes" id="UP000635628">
    <property type="component" value="Unassembled WGS sequence"/>
</dbReference>
<comment type="caution">
    <text evidence="1">The sequence shown here is derived from an EMBL/GenBank/DDBJ whole genome shotgun (WGS) entry which is preliminary data.</text>
</comment>
<reference evidence="1" key="1">
    <citation type="submission" date="2020-05" db="EMBL/GenBank/DDBJ databases">
        <authorList>
            <person name="Petersen J."/>
            <person name="Sayavedra L."/>
        </authorList>
    </citation>
    <scope>NUCLEOTIDE SEQUENCE</scope>
    <source>
        <strain evidence="1">B azoricus SOX Menez Gwen</strain>
    </source>
</reference>
<protein>
    <submittedName>
        <fullName evidence="1">Uncharacterized protein</fullName>
    </submittedName>
</protein>
<dbReference type="EMBL" id="CAESAP020000155">
    <property type="protein sequence ID" value="CAB5499334.1"/>
    <property type="molecule type" value="Genomic_DNA"/>
</dbReference>
<organism evidence="1 2">
    <name type="scientific">Bathymodiolus azoricus thioautotrophic gill symbiont</name>
    <dbReference type="NCBI Taxonomy" id="235205"/>
    <lineage>
        <taxon>Bacteria</taxon>
        <taxon>Pseudomonadati</taxon>
        <taxon>Pseudomonadota</taxon>
        <taxon>Gammaproteobacteria</taxon>
        <taxon>sulfur-oxidizing symbionts</taxon>
    </lineage>
</organism>
<sequence>MLRQRQPGVKALQKANKTLLNLQKEVYLTLVGTGFEWGEFFWF</sequence>
<proteinExistence type="predicted"/>
<gene>
    <name evidence="1" type="ORF">AZO1586R_914</name>
</gene>
<keyword evidence="2" id="KW-1185">Reference proteome</keyword>